<organism evidence="7 8">
    <name type="scientific">Candidatus Komeilibacteria bacterium CG11_big_fil_rev_8_21_14_0_20_36_20</name>
    <dbReference type="NCBI Taxonomy" id="1974477"/>
    <lineage>
        <taxon>Bacteria</taxon>
        <taxon>Candidatus Komeiliibacteriota</taxon>
    </lineage>
</organism>
<dbReference type="GO" id="GO:0004518">
    <property type="term" value="F:nuclease activity"/>
    <property type="evidence" value="ECO:0007669"/>
    <property type="project" value="UniProtKB-KW"/>
</dbReference>
<evidence type="ECO:0000256" key="3">
    <source>
        <dbReference type="ARBA" id="ARBA00022722"/>
    </source>
</evidence>
<dbReference type="GO" id="GO:0016788">
    <property type="term" value="F:hydrolase activity, acting on ester bonds"/>
    <property type="evidence" value="ECO:0007669"/>
    <property type="project" value="UniProtKB-UniRule"/>
</dbReference>
<keyword evidence="3 5" id="KW-0540">Nuclease</keyword>
<dbReference type="AlphaFoldDB" id="A0A2H0NDN9"/>
<evidence type="ECO:0000256" key="4">
    <source>
        <dbReference type="ARBA" id="ARBA00022801"/>
    </source>
</evidence>
<dbReference type="PANTHER" id="PTHR33317:SF4">
    <property type="entry name" value="POLYNUCLEOTIDYL TRANSFERASE, RIBONUCLEASE H-LIKE SUPERFAMILY PROTEIN"/>
    <property type="match status" value="1"/>
</dbReference>
<evidence type="ECO:0000256" key="2">
    <source>
        <dbReference type="ARBA" id="ARBA00022517"/>
    </source>
</evidence>
<feature type="domain" description="YqgF/RNase H-like" evidence="6">
    <location>
        <begin position="6"/>
        <end position="108"/>
    </location>
</feature>
<dbReference type="SMART" id="SM00732">
    <property type="entry name" value="YqgFc"/>
    <property type="match status" value="1"/>
</dbReference>
<evidence type="ECO:0000256" key="1">
    <source>
        <dbReference type="ARBA" id="ARBA00022490"/>
    </source>
</evidence>
<accession>A0A2H0NDN9</accession>
<dbReference type="CDD" id="cd16964">
    <property type="entry name" value="YqgF"/>
    <property type="match status" value="1"/>
</dbReference>
<comment type="caution">
    <text evidence="7">The sequence shown here is derived from an EMBL/GenBank/DDBJ whole genome shotgun (WGS) entry which is preliminary data.</text>
</comment>
<evidence type="ECO:0000259" key="6">
    <source>
        <dbReference type="SMART" id="SM00732"/>
    </source>
</evidence>
<keyword evidence="1 5" id="KW-0963">Cytoplasm</keyword>
<dbReference type="InterPro" id="IPR012337">
    <property type="entry name" value="RNaseH-like_sf"/>
</dbReference>
<dbReference type="Proteomes" id="UP000230564">
    <property type="component" value="Unassembled WGS sequence"/>
</dbReference>
<comment type="subcellular location">
    <subcellularLocation>
        <location evidence="5">Cytoplasm</location>
    </subcellularLocation>
</comment>
<dbReference type="HAMAP" id="MF_00651">
    <property type="entry name" value="Nuclease_YqgF"/>
    <property type="match status" value="1"/>
</dbReference>
<dbReference type="Gene3D" id="3.30.420.140">
    <property type="entry name" value="YqgF/RNase H-like domain"/>
    <property type="match status" value="1"/>
</dbReference>
<protein>
    <recommendedName>
        <fullName evidence="5">Putative pre-16S rRNA nuclease</fullName>
        <ecNumber evidence="5">3.1.-.-</ecNumber>
    </recommendedName>
</protein>
<dbReference type="InterPro" id="IPR006641">
    <property type="entry name" value="YqgF/RNaseH-like_dom"/>
</dbReference>
<evidence type="ECO:0000313" key="7">
    <source>
        <dbReference type="EMBL" id="PIR07013.1"/>
    </source>
</evidence>
<reference evidence="7 8" key="1">
    <citation type="submission" date="2017-09" db="EMBL/GenBank/DDBJ databases">
        <title>Depth-based differentiation of microbial function through sediment-hosted aquifers and enrichment of novel symbionts in the deep terrestrial subsurface.</title>
        <authorList>
            <person name="Probst A.J."/>
            <person name="Ladd B."/>
            <person name="Jarett J.K."/>
            <person name="Geller-Mcgrath D.E."/>
            <person name="Sieber C.M."/>
            <person name="Emerson J.B."/>
            <person name="Anantharaman K."/>
            <person name="Thomas B.C."/>
            <person name="Malmstrom R."/>
            <person name="Stieglmeier M."/>
            <person name="Klingl A."/>
            <person name="Woyke T."/>
            <person name="Ryan C.M."/>
            <person name="Banfield J.F."/>
        </authorList>
    </citation>
    <scope>NUCLEOTIDE SEQUENCE [LARGE SCALE GENOMIC DNA]</scope>
    <source>
        <strain evidence="7">CG11_big_fil_rev_8_21_14_0_20_36_20</strain>
    </source>
</reference>
<dbReference type="PANTHER" id="PTHR33317">
    <property type="entry name" value="POLYNUCLEOTIDYL TRANSFERASE, RIBONUCLEASE H-LIKE SUPERFAMILY PROTEIN"/>
    <property type="match status" value="1"/>
</dbReference>
<dbReference type="GO" id="GO:0005829">
    <property type="term" value="C:cytosol"/>
    <property type="evidence" value="ECO:0007669"/>
    <property type="project" value="TreeGrafter"/>
</dbReference>
<comment type="similarity">
    <text evidence="5">Belongs to the YqgF HJR family.</text>
</comment>
<dbReference type="EC" id="3.1.-.-" evidence="5"/>
<dbReference type="NCBIfam" id="TIGR00250">
    <property type="entry name" value="RNAse_H_YqgF"/>
    <property type="match status" value="1"/>
</dbReference>
<dbReference type="InterPro" id="IPR005227">
    <property type="entry name" value="YqgF"/>
</dbReference>
<comment type="function">
    <text evidence="5">Could be a nuclease involved in processing of the 5'-end of pre-16S rRNA.</text>
</comment>
<proteinExistence type="inferred from homology"/>
<dbReference type="Pfam" id="PF03652">
    <property type="entry name" value="RuvX"/>
    <property type="match status" value="1"/>
</dbReference>
<keyword evidence="2 5" id="KW-0690">Ribosome biogenesis</keyword>
<keyword evidence="4 5" id="KW-0378">Hydrolase</keyword>
<sequence>MSNQRKKVLGIDYGDRRVGLAMAEVGSIAVPYKILFNKNLETLIDDLDKIIKEENISIVVVGLPHSLTGYDNERLKITENFIKLLSKYLLAQNIPVKTVDEQLTSKLFYKMGVSQEIDKHAATAILDTFLSQTNE</sequence>
<dbReference type="GO" id="GO:0000967">
    <property type="term" value="P:rRNA 5'-end processing"/>
    <property type="evidence" value="ECO:0007669"/>
    <property type="project" value="UniProtKB-UniRule"/>
</dbReference>
<evidence type="ECO:0000256" key="5">
    <source>
        <dbReference type="HAMAP-Rule" id="MF_00651"/>
    </source>
</evidence>
<dbReference type="EMBL" id="PCWQ01000007">
    <property type="protein sequence ID" value="PIR07013.1"/>
    <property type="molecule type" value="Genomic_DNA"/>
</dbReference>
<dbReference type="InterPro" id="IPR037027">
    <property type="entry name" value="YqgF/RNaseH-like_dom_sf"/>
</dbReference>
<evidence type="ECO:0000313" key="8">
    <source>
        <dbReference type="Proteomes" id="UP000230564"/>
    </source>
</evidence>
<name>A0A2H0NDN9_9BACT</name>
<gene>
    <name evidence="7" type="ORF">COV55_01135</name>
</gene>
<dbReference type="SUPFAM" id="SSF53098">
    <property type="entry name" value="Ribonuclease H-like"/>
    <property type="match status" value="1"/>
</dbReference>